<evidence type="ECO:0000313" key="8">
    <source>
        <dbReference type="Proteomes" id="UP001217754"/>
    </source>
</evidence>
<evidence type="ECO:0000256" key="1">
    <source>
        <dbReference type="ARBA" id="ARBA00004123"/>
    </source>
</evidence>
<dbReference type="InterPro" id="IPR007852">
    <property type="entry name" value="Cdc73/Parafibromin"/>
</dbReference>
<dbReference type="Gene3D" id="3.40.50.11990">
    <property type="entry name" value="RNA polymerase II accessory factor, Cdc73 C-terminal domain"/>
    <property type="match status" value="1"/>
</dbReference>
<dbReference type="EMBL" id="CP119960">
    <property type="protein sequence ID" value="WFD39343.1"/>
    <property type="molecule type" value="Genomic_DNA"/>
</dbReference>
<dbReference type="GO" id="GO:0016593">
    <property type="term" value="C:Cdc73/Paf1 complex"/>
    <property type="evidence" value="ECO:0007669"/>
    <property type="project" value="InterPro"/>
</dbReference>
<name>A0AAF0JAC8_9BASI</name>
<dbReference type="RefSeq" id="XP_060122240.1">
    <property type="nucleotide sequence ID" value="XM_060266257.1"/>
</dbReference>
<keyword evidence="8" id="KW-1185">Reference proteome</keyword>
<dbReference type="AlphaFoldDB" id="A0AAF0JAC8"/>
<evidence type="ECO:0000256" key="3">
    <source>
        <dbReference type="ARBA" id="ARBA00023163"/>
    </source>
</evidence>
<feature type="region of interest" description="Disordered" evidence="5">
    <location>
        <begin position="253"/>
        <end position="280"/>
    </location>
</feature>
<dbReference type="GO" id="GO:0006368">
    <property type="term" value="P:transcription elongation by RNA polymerase II"/>
    <property type="evidence" value="ECO:0007669"/>
    <property type="project" value="InterPro"/>
</dbReference>
<evidence type="ECO:0000313" key="7">
    <source>
        <dbReference type="EMBL" id="WFD39343.1"/>
    </source>
</evidence>
<dbReference type="GO" id="GO:0032968">
    <property type="term" value="P:positive regulation of transcription elongation by RNA polymerase II"/>
    <property type="evidence" value="ECO:0007669"/>
    <property type="project" value="TreeGrafter"/>
</dbReference>
<dbReference type="PANTHER" id="PTHR12466:SF8">
    <property type="entry name" value="PARAFIBROMIN"/>
    <property type="match status" value="1"/>
</dbReference>
<evidence type="ECO:0000256" key="5">
    <source>
        <dbReference type="SAM" id="MobiDB-lite"/>
    </source>
</evidence>
<proteinExistence type="inferred from homology"/>
<organism evidence="7 8">
    <name type="scientific">Malassezia japonica</name>
    <dbReference type="NCBI Taxonomy" id="223818"/>
    <lineage>
        <taxon>Eukaryota</taxon>
        <taxon>Fungi</taxon>
        <taxon>Dikarya</taxon>
        <taxon>Basidiomycota</taxon>
        <taxon>Ustilaginomycotina</taxon>
        <taxon>Malasseziomycetes</taxon>
        <taxon>Malasseziales</taxon>
        <taxon>Malasseziaceae</taxon>
        <taxon>Malassezia</taxon>
    </lineage>
</organism>
<protein>
    <submittedName>
        <fullName evidence="7">Accessory factor associated with RNA polymerase II</fullName>
    </submittedName>
</protein>
<comment type="similarity">
    <text evidence="2">Belongs to the CDC73 family.</text>
</comment>
<evidence type="ECO:0000256" key="4">
    <source>
        <dbReference type="ARBA" id="ARBA00023242"/>
    </source>
</evidence>
<evidence type="ECO:0000259" key="6">
    <source>
        <dbReference type="Pfam" id="PF05179"/>
    </source>
</evidence>
<gene>
    <name evidence="7" type="primary">CDC73</name>
    <name evidence="7" type="ORF">MJAP1_002315</name>
</gene>
<feature type="domain" description="Cell division control protein 73 C-terminal" evidence="6">
    <location>
        <begin position="282"/>
        <end position="455"/>
    </location>
</feature>
<dbReference type="InterPro" id="IPR038103">
    <property type="entry name" value="CDC73_C_sf"/>
</dbReference>
<reference evidence="7" key="1">
    <citation type="submission" date="2023-03" db="EMBL/GenBank/DDBJ databases">
        <title>Mating type loci evolution in Malassezia.</title>
        <authorList>
            <person name="Coelho M.A."/>
        </authorList>
    </citation>
    <scope>NUCLEOTIDE SEQUENCE</scope>
    <source>
        <strain evidence="7">CBS 9431</strain>
    </source>
</reference>
<keyword evidence="3" id="KW-0804">Transcription</keyword>
<evidence type="ECO:0000256" key="2">
    <source>
        <dbReference type="ARBA" id="ARBA00010427"/>
    </source>
</evidence>
<dbReference type="Proteomes" id="UP001217754">
    <property type="component" value="Chromosome 3"/>
</dbReference>
<accession>A0AAF0JAC8</accession>
<dbReference type="InterPro" id="IPR031336">
    <property type="entry name" value="CDC73_C"/>
</dbReference>
<keyword evidence="4" id="KW-0539">Nucleus</keyword>
<dbReference type="Pfam" id="PF05179">
    <property type="entry name" value="CDC73_C"/>
    <property type="match status" value="1"/>
</dbReference>
<dbReference type="GeneID" id="85225966"/>
<comment type="subcellular location">
    <subcellularLocation>
        <location evidence="1">Nucleus</location>
    </subcellularLocation>
</comment>
<dbReference type="PANTHER" id="PTHR12466">
    <property type="entry name" value="CDC73 DOMAIN PROTEIN"/>
    <property type="match status" value="1"/>
</dbReference>
<sequence>MALPDPLLCLRAALCAFPDEPLKLVQLRSSSGDVLEDIAQAAEVVVQQTSNPALQHDENAPEIVYAADAPTRVLRTRETASQGDTLSPEASPDLFFSLKALVFAVQQRSERAGAYLRNAGTAQIVPLPALERPAILEYLLGKREAWEGVVSSDGQAPSATTLAAAPGDQAEASGAGAPAQKRAYVPDAADAKFVRDLRQKYEVVLLDRNDALSGSQSHLGELHADTPSPAANGAAPSDVFGLRALLKPRLESAKRRVSAPAKSNAPAARPGAPSNQARRSRAQDPIILLSNSPTALVNMFNVKSLLQDGVFVPPDEARRQANGVPELVVTIQTRSEEEGSGSTPRTSQLSRRILVVDSAEAVNRLGNGPAGSGQDPWNRVIAVFTTGQTWQFKSYRWNDPRDLFKNAMGVYVRWNNEAPNPQVRDWSVTDLQVDRTKRHTDKQLVAFFWRALDSWVQRKKPHMQLS</sequence>
<dbReference type="FunFam" id="3.40.50.11990:FF:000004">
    <property type="entry name" value="Potential RNA Pol II elongation accessory factor"/>
    <property type="match status" value="1"/>
</dbReference>
<dbReference type="GO" id="GO:0000993">
    <property type="term" value="F:RNA polymerase II complex binding"/>
    <property type="evidence" value="ECO:0007669"/>
    <property type="project" value="TreeGrafter"/>
</dbReference>